<dbReference type="EMBL" id="JACHJV010000004">
    <property type="protein sequence ID" value="MBB4929112.1"/>
    <property type="molecule type" value="Genomic_DNA"/>
</dbReference>
<feature type="compositionally biased region" description="Basic and acidic residues" evidence="1">
    <location>
        <begin position="106"/>
        <end position="122"/>
    </location>
</feature>
<proteinExistence type="predicted"/>
<protein>
    <submittedName>
        <fullName evidence="2">Uncharacterized protein</fullName>
    </submittedName>
</protein>
<gene>
    <name evidence="2" type="ORF">FHR34_008211</name>
</gene>
<dbReference type="Proteomes" id="UP000540506">
    <property type="component" value="Unassembled WGS sequence"/>
</dbReference>
<evidence type="ECO:0000256" key="1">
    <source>
        <dbReference type="SAM" id="MobiDB-lite"/>
    </source>
</evidence>
<name>A0A7W7VZT1_KITKI</name>
<comment type="caution">
    <text evidence="2">The sequence shown here is derived from an EMBL/GenBank/DDBJ whole genome shotgun (WGS) entry which is preliminary data.</text>
</comment>
<feature type="region of interest" description="Disordered" evidence="1">
    <location>
        <begin position="104"/>
        <end position="126"/>
    </location>
</feature>
<sequence length="347" mass="37791">MPELPPAADAPSQPTATELAAWLHNPALTVEPEGDAGLRVRFTDRPGLPDPFRRRLALTEARARLESPSCPWTLAADAFTEDGQEVPRGDGPFTLLVRAITPQESAARREARTQARQQERSAARQASAVANAAYEAKRQEWLAAATPMPQAEQSARVDRPVRAIAPSDLPVLGYAHGPNHYHGHTEPTMFRPLGPDPVVRSSHPQRGAGLWTSPALEQDDDGTVLASVWSRFWASESPGDDRYSEHLRITPDPTARIALIDNSEDLLALVQQYPNPPDDSPFDDSHLFPNWPEVAADWDAVYLTADGARATAVEDRDQATAPHLDGWAGAAVLWLRPAYTVADGLGL</sequence>
<accession>A0A7W7VZT1</accession>
<evidence type="ECO:0000313" key="2">
    <source>
        <dbReference type="EMBL" id="MBB4929112.1"/>
    </source>
</evidence>
<dbReference type="RefSeq" id="WP_184947157.1">
    <property type="nucleotide sequence ID" value="NZ_JACHJV010000004.1"/>
</dbReference>
<reference evidence="2 3" key="1">
    <citation type="submission" date="2020-08" db="EMBL/GenBank/DDBJ databases">
        <title>Sequencing the genomes of 1000 actinobacteria strains.</title>
        <authorList>
            <person name="Klenk H.-P."/>
        </authorList>
    </citation>
    <scope>NUCLEOTIDE SEQUENCE [LARGE SCALE GENOMIC DNA]</scope>
    <source>
        <strain evidence="2 3">DSM 41654</strain>
    </source>
</reference>
<dbReference type="AlphaFoldDB" id="A0A7W7VZT1"/>
<keyword evidence="3" id="KW-1185">Reference proteome</keyword>
<evidence type="ECO:0000313" key="3">
    <source>
        <dbReference type="Proteomes" id="UP000540506"/>
    </source>
</evidence>
<organism evidence="2 3">
    <name type="scientific">Kitasatospora kifunensis</name>
    <name type="common">Streptomyces kifunensis</name>
    <dbReference type="NCBI Taxonomy" id="58351"/>
    <lineage>
        <taxon>Bacteria</taxon>
        <taxon>Bacillati</taxon>
        <taxon>Actinomycetota</taxon>
        <taxon>Actinomycetes</taxon>
        <taxon>Kitasatosporales</taxon>
        <taxon>Streptomycetaceae</taxon>
        <taxon>Kitasatospora</taxon>
    </lineage>
</organism>